<dbReference type="OrthoDB" id="5429275at2"/>
<dbReference type="InterPro" id="IPR050270">
    <property type="entry name" value="DegV_domain_contain"/>
</dbReference>
<dbReference type="eggNOG" id="COG1307">
    <property type="taxonomic scope" value="Bacteria"/>
</dbReference>
<sequence>MHIQLMTDSGVDLPQHLIEKFELHIVPLNVIFGDDSYRAGVDLDLETFFEKMKASSELPKSSAPAPHTFYEAYKAVDPSKPILMLSLSEGLSSAYQNALMGKDMLLEEEPDRQIEVINTKTATCGMALMVQEAYTRIQEGYTFEDLTIHMEQRSEKVATLIVLKTLENLIKGGRLDRVKGALARTLNIKLLMHGSEEGKIELTEKVRGNKKAMRRFVDQVSEYSKNFEDKVIALSHGNNEERAKSLLQEFKDRYHFKDTILSDMGPLIATYAGEGGFVISFFKD</sequence>
<dbReference type="NCBIfam" id="TIGR00762">
    <property type="entry name" value="DegV"/>
    <property type="match status" value="1"/>
</dbReference>
<dbReference type="InterPro" id="IPR043168">
    <property type="entry name" value="DegV_C"/>
</dbReference>
<keyword evidence="1" id="KW-0446">Lipid-binding</keyword>
<dbReference type="RefSeq" id="WP_026801230.1">
    <property type="nucleotide sequence ID" value="NZ_AULI01000014.1"/>
</dbReference>
<evidence type="ECO:0000313" key="3">
    <source>
        <dbReference type="Proteomes" id="UP000030528"/>
    </source>
</evidence>
<dbReference type="STRING" id="1385510.GCA_000425205_02968"/>
<dbReference type="InterPro" id="IPR003797">
    <property type="entry name" value="DegV"/>
</dbReference>
<comment type="caution">
    <text evidence="2">The sequence shown here is derived from an EMBL/GenBank/DDBJ whole genome shotgun (WGS) entry which is preliminary data.</text>
</comment>
<dbReference type="Proteomes" id="UP000030528">
    <property type="component" value="Unassembled WGS sequence"/>
</dbReference>
<organism evidence="2 3">
    <name type="scientific">Pontibacillus halophilus JSM 076056 = DSM 19796</name>
    <dbReference type="NCBI Taxonomy" id="1385510"/>
    <lineage>
        <taxon>Bacteria</taxon>
        <taxon>Bacillati</taxon>
        <taxon>Bacillota</taxon>
        <taxon>Bacilli</taxon>
        <taxon>Bacillales</taxon>
        <taxon>Bacillaceae</taxon>
        <taxon>Pontibacillus</taxon>
    </lineage>
</organism>
<dbReference type="SUPFAM" id="SSF82549">
    <property type="entry name" value="DAK1/DegV-like"/>
    <property type="match status" value="1"/>
</dbReference>
<dbReference type="EMBL" id="AVPE01000014">
    <property type="protein sequence ID" value="KGX90564.1"/>
    <property type="molecule type" value="Genomic_DNA"/>
</dbReference>
<dbReference type="PANTHER" id="PTHR33434">
    <property type="entry name" value="DEGV DOMAIN-CONTAINING PROTEIN DR_1986-RELATED"/>
    <property type="match status" value="1"/>
</dbReference>
<accession>A0A0A5GF12</accession>
<dbReference type="PANTHER" id="PTHR33434:SF2">
    <property type="entry name" value="FATTY ACID-BINDING PROTEIN TM_1468"/>
    <property type="match status" value="1"/>
</dbReference>
<gene>
    <name evidence="2" type="ORF">N781_07175</name>
</gene>
<reference evidence="2 3" key="1">
    <citation type="submission" date="2013-08" db="EMBL/GenBank/DDBJ databases">
        <authorList>
            <person name="Huang J."/>
            <person name="Wang G."/>
        </authorList>
    </citation>
    <scope>NUCLEOTIDE SEQUENCE [LARGE SCALE GENOMIC DNA]</scope>
    <source>
        <strain evidence="2 3">JSM 076056</strain>
    </source>
</reference>
<keyword evidence="3" id="KW-1185">Reference proteome</keyword>
<evidence type="ECO:0008006" key="4">
    <source>
        <dbReference type="Google" id="ProtNLM"/>
    </source>
</evidence>
<dbReference type="Gene3D" id="3.40.50.10170">
    <property type="match status" value="1"/>
</dbReference>
<evidence type="ECO:0000256" key="1">
    <source>
        <dbReference type="ARBA" id="ARBA00023121"/>
    </source>
</evidence>
<name>A0A0A5GF12_9BACI</name>
<proteinExistence type="predicted"/>
<dbReference type="AlphaFoldDB" id="A0A0A5GF12"/>
<dbReference type="GO" id="GO:0008289">
    <property type="term" value="F:lipid binding"/>
    <property type="evidence" value="ECO:0007669"/>
    <property type="project" value="UniProtKB-KW"/>
</dbReference>
<dbReference type="Gene3D" id="3.30.1180.10">
    <property type="match status" value="1"/>
</dbReference>
<evidence type="ECO:0000313" key="2">
    <source>
        <dbReference type="EMBL" id="KGX90564.1"/>
    </source>
</evidence>
<dbReference type="Pfam" id="PF02645">
    <property type="entry name" value="DegV"/>
    <property type="match status" value="1"/>
</dbReference>
<protein>
    <recommendedName>
        <fullName evidence="4">DegV family protein</fullName>
    </recommendedName>
</protein>
<dbReference type="PROSITE" id="PS51482">
    <property type="entry name" value="DEGV"/>
    <property type="match status" value="1"/>
</dbReference>